<accession>A0A8H6FRS3</accession>
<dbReference type="AlphaFoldDB" id="A0A8H6FRS3"/>
<evidence type="ECO:0000313" key="2">
    <source>
        <dbReference type="Proteomes" id="UP000578531"/>
    </source>
</evidence>
<evidence type="ECO:0000313" key="1">
    <source>
        <dbReference type="EMBL" id="KAF6233481.1"/>
    </source>
</evidence>
<dbReference type="Proteomes" id="UP000578531">
    <property type="component" value="Unassembled WGS sequence"/>
</dbReference>
<sequence>MKNEDDHRDGFQVDLKHPSRVDLEENLDNVNTQVLKGSQLKHRSTRSPTVL</sequence>
<protein>
    <submittedName>
        <fullName evidence="1">Uncharacterized protein</fullName>
    </submittedName>
</protein>
<dbReference type="GeneID" id="59290069"/>
<name>A0A8H6FRS3_9LECA</name>
<keyword evidence="2" id="KW-1185">Reference proteome</keyword>
<dbReference type="EMBL" id="JACCJC010000038">
    <property type="protein sequence ID" value="KAF6233481.1"/>
    <property type="molecule type" value="Genomic_DNA"/>
</dbReference>
<comment type="caution">
    <text evidence="1">The sequence shown here is derived from an EMBL/GenBank/DDBJ whole genome shotgun (WGS) entry which is preliminary data.</text>
</comment>
<dbReference type="RefSeq" id="XP_037162899.1">
    <property type="nucleotide sequence ID" value="XM_037310313.1"/>
</dbReference>
<gene>
    <name evidence="1" type="ORF">HO173_008413</name>
</gene>
<organism evidence="1 2">
    <name type="scientific">Letharia columbiana</name>
    <dbReference type="NCBI Taxonomy" id="112416"/>
    <lineage>
        <taxon>Eukaryota</taxon>
        <taxon>Fungi</taxon>
        <taxon>Dikarya</taxon>
        <taxon>Ascomycota</taxon>
        <taxon>Pezizomycotina</taxon>
        <taxon>Lecanoromycetes</taxon>
        <taxon>OSLEUM clade</taxon>
        <taxon>Lecanoromycetidae</taxon>
        <taxon>Lecanorales</taxon>
        <taxon>Lecanorineae</taxon>
        <taxon>Parmeliaceae</taxon>
        <taxon>Letharia</taxon>
    </lineage>
</organism>
<reference evidence="1 2" key="1">
    <citation type="journal article" date="2020" name="Genomics">
        <title>Complete, high-quality genomes from long-read metagenomic sequencing of two wolf lichen thalli reveals enigmatic genome architecture.</title>
        <authorList>
            <person name="McKenzie S.K."/>
            <person name="Walston R.F."/>
            <person name="Allen J.L."/>
        </authorList>
    </citation>
    <scope>NUCLEOTIDE SEQUENCE [LARGE SCALE GENOMIC DNA]</scope>
    <source>
        <strain evidence="1">WasteWater2</strain>
    </source>
</reference>
<proteinExistence type="predicted"/>